<evidence type="ECO:0000256" key="4">
    <source>
        <dbReference type="ARBA" id="ARBA00022525"/>
    </source>
</evidence>
<dbReference type="Pfam" id="PF01185">
    <property type="entry name" value="Hydrophobin"/>
    <property type="match status" value="1"/>
</dbReference>
<dbReference type="GO" id="GO:0005199">
    <property type="term" value="F:structural constituent of cell wall"/>
    <property type="evidence" value="ECO:0007669"/>
    <property type="project" value="InterPro"/>
</dbReference>
<evidence type="ECO:0000313" key="9">
    <source>
        <dbReference type="Proteomes" id="UP000807342"/>
    </source>
</evidence>
<dbReference type="GO" id="GO:0009277">
    <property type="term" value="C:fungal-type cell wall"/>
    <property type="evidence" value="ECO:0007669"/>
    <property type="project" value="InterPro"/>
</dbReference>
<dbReference type="SMART" id="SM00075">
    <property type="entry name" value="HYDRO"/>
    <property type="match status" value="1"/>
</dbReference>
<evidence type="ECO:0000256" key="1">
    <source>
        <dbReference type="ARBA" id="ARBA00004191"/>
    </source>
</evidence>
<accession>A0A9P5XJK8</accession>
<evidence type="ECO:0000256" key="7">
    <source>
        <dbReference type="RuleBase" id="RU365009"/>
    </source>
</evidence>
<comment type="similarity">
    <text evidence="2 7">Belongs to the fungal hydrophobin family.</text>
</comment>
<keyword evidence="6 7" id="KW-1015">Disulfide bond</keyword>
<dbReference type="PROSITE" id="PS00956">
    <property type="entry name" value="HYDROPHOBIN"/>
    <property type="match status" value="1"/>
</dbReference>
<reference evidence="8" key="1">
    <citation type="submission" date="2020-11" db="EMBL/GenBank/DDBJ databases">
        <authorList>
            <consortium name="DOE Joint Genome Institute"/>
            <person name="Ahrendt S."/>
            <person name="Riley R."/>
            <person name="Andreopoulos W."/>
            <person name="Labutti K."/>
            <person name="Pangilinan J."/>
            <person name="Ruiz-Duenas F.J."/>
            <person name="Barrasa J.M."/>
            <person name="Sanchez-Garcia M."/>
            <person name="Camarero S."/>
            <person name="Miyauchi S."/>
            <person name="Serrano A."/>
            <person name="Linde D."/>
            <person name="Babiker R."/>
            <person name="Drula E."/>
            <person name="Ayuso-Fernandez I."/>
            <person name="Pacheco R."/>
            <person name="Padilla G."/>
            <person name="Ferreira P."/>
            <person name="Barriuso J."/>
            <person name="Kellner H."/>
            <person name="Castanera R."/>
            <person name="Alfaro M."/>
            <person name="Ramirez L."/>
            <person name="Pisabarro A.G."/>
            <person name="Kuo A."/>
            <person name="Tritt A."/>
            <person name="Lipzen A."/>
            <person name="He G."/>
            <person name="Yan M."/>
            <person name="Ng V."/>
            <person name="Cullen D."/>
            <person name="Martin F."/>
            <person name="Rosso M.-N."/>
            <person name="Henrissat B."/>
            <person name="Hibbett D."/>
            <person name="Martinez A.T."/>
            <person name="Grigoriev I.V."/>
        </authorList>
    </citation>
    <scope>NUCLEOTIDE SEQUENCE</scope>
    <source>
        <strain evidence="8">MF-IS2</strain>
    </source>
</reference>
<feature type="signal peptide" evidence="7">
    <location>
        <begin position="1"/>
        <end position="17"/>
    </location>
</feature>
<dbReference type="InterPro" id="IPR001338">
    <property type="entry name" value="Class_I_Hydrophobin"/>
</dbReference>
<keyword evidence="9" id="KW-1185">Reference proteome</keyword>
<evidence type="ECO:0000313" key="8">
    <source>
        <dbReference type="EMBL" id="KAF9451557.1"/>
    </source>
</evidence>
<evidence type="ECO:0000256" key="3">
    <source>
        <dbReference type="ARBA" id="ARBA00022512"/>
    </source>
</evidence>
<evidence type="ECO:0000256" key="2">
    <source>
        <dbReference type="ARBA" id="ARBA00010446"/>
    </source>
</evidence>
<dbReference type="EMBL" id="MU151083">
    <property type="protein sequence ID" value="KAF9451557.1"/>
    <property type="molecule type" value="Genomic_DNA"/>
</dbReference>
<name>A0A9P5XJK8_9AGAR</name>
<dbReference type="Proteomes" id="UP000807342">
    <property type="component" value="Unassembled WGS sequence"/>
</dbReference>
<gene>
    <name evidence="8" type="ORF">P691DRAFT_723784</name>
</gene>
<proteinExistence type="inferred from homology"/>
<protein>
    <recommendedName>
        <fullName evidence="7">Hydrophobin</fullName>
    </recommendedName>
</protein>
<evidence type="ECO:0000256" key="5">
    <source>
        <dbReference type="ARBA" id="ARBA00022729"/>
    </source>
</evidence>
<evidence type="ECO:0000256" key="6">
    <source>
        <dbReference type="ARBA" id="ARBA00023157"/>
    </source>
</evidence>
<comment type="caution">
    <text evidence="8">The sequence shown here is derived from an EMBL/GenBank/DDBJ whole genome shotgun (WGS) entry which is preliminary data.</text>
</comment>
<keyword evidence="5 7" id="KW-0732">Signal</keyword>
<sequence length="108" mass="10554">MFAKLSVVAILTAIAVAQTTTVNKCNVGSLQCCQSVQKGSSEAAQKQLAAVGALLGNGDILVGLQCNPISAAIGAGTGSNCNANPVCCKNNSFNGVVAIGCVAANGNA</sequence>
<organism evidence="8 9">
    <name type="scientific">Macrolepiota fuliginosa MF-IS2</name>
    <dbReference type="NCBI Taxonomy" id="1400762"/>
    <lineage>
        <taxon>Eukaryota</taxon>
        <taxon>Fungi</taxon>
        <taxon>Dikarya</taxon>
        <taxon>Basidiomycota</taxon>
        <taxon>Agaricomycotina</taxon>
        <taxon>Agaricomycetes</taxon>
        <taxon>Agaricomycetidae</taxon>
        <taxon>Agaricales</taxon>
        <taxon>Agaricineae</taxon>
        <taxon>Agaricaceae</taxon>
        <taxon>Macrolepiota</taxon>
    </lineage>
</organism>
<dbReference type="AlphaFoldDB" id="A0A9P5XJK8"/>
<keyword evidence="4 7" id="KW-0964">Secreted</keyword>
<comment type="subcellular location">
    <subcellularLocation>
        <location evidence="1 7">Secreted</location>
        <location evidence="1 7">Cell wall</location>
    </subcellularLocation>
</comment>
<feature type="chain" id="PRO_5040534887" description="Hydrophobin" evidence="7">
    <location>
        <begin position="18"/>
        <end position="108"/>
    </location>
</feature>
<dbReference type="InterPro" id="IPR019778">
    <property type="entry name" value="Class_I_Hydrophobin_CS"/>
</dbReference>
<dbReference type="OrthoDB" id="4225815at2759"/>
<keyword evidence="3 7" id="KW-0134">Cell wall</keyword>
<dbReference type="CDD" id="cd23507">
    <property type="entry name" value="hydrophobin_I"/>
    <property type="match status" value="1"/>
</dbReference>